<feature type="compositionally biased region" description="Basic and acidic residues" evidence="1">
    <location>
        <begin position="31"/>
        <end position="48"/>
    </location>
</feature>
<feature type="transmembrane region" description="Helical" evidence="2">
    <location>
        <begin position="58"/>
        <end position="82"/>
    </location>
</feature>
<feature type="transmembrane region" description="Helical" evidence="2">
    <location>
        <begin position="662"/>
        <end position="685"/>
    </location>
</feature>
<accession>A0A9W4IWS4</accession>
<keyword evidence="2" id="KW-0812">Transmembrane</keyword>
<organism evidence="3 4">
    <name type="scientific">Penicillium salamii</name>
    <dbReference type="NCBI Taxonomy" id="1612424"/>
    <lineage>
        <taxon>Eukaryota</taxon>
        <taxon>Fungi</taxon>
        <taxon>Dikarya</taxon>
        <taxon>Ascomycota</taxon>
        <taxon>Pezizomycotina</taxon>
        <taxon>Eurotiomycetes</taxon>
        <taxon>Eurotiomycetidae</taxon>
        <taxon>Eurotiales</taxon>
        <taxon>Aspergillaceae</taxon>
        <taxon>Penicillium</taxon>
    </lineage>
</organism>
<dbReference type="EMBL" id="CAJVPA010000122">
    <property type="protein sequence ID" value="CAG8357804.1"/>
    <property type="molecule type" value="Genomic_DNA"/>
</dbReference>
<protein>
    <submittedName>
        <fullName evidence="3">Uncharacterized protein</fullName>
    </submittedName>
</protein>
<dbReference type="AlphaFoldDB" id="A0A9W4IWS4"/>
<feature type="region of interest" description="Disordered" evidence="1">
    <location>
        <begin position="25"/>
        <end position="48"/>
    </location>
</feature>
<evidence type="ECO:0000256" key="1">
    <source>
        <dbReference type="SAM" id="MobiDB-lite"/>
    </source>
</evidence>
<gene>
    <name evidence="3" type="ORF">PSALAMII_LOCUS3601</name>
</gene>
<feature type="transmembrane region" description="Helical" evidence="2">
    <location>
        <begin position="125"/>
        <end position="146"/>
    </location>
</feature>
<proteinExistence type="predicted"/>
<evidence type="ECO:0000313" key="4">
    <source>
        <dbReference type="Proteomes" id="UP001152646"/>
    </source>
</evidence>
<evidence type="ECO:0000313" key="3">
    <source>
        <dbReference type="EMBL" id="CAG8357804.1"/>
    </source>
</evidence>
<dbReference type="OrthoDB" id="5381672at2759"/>
<feature type="transmembrane region" description="Helical" evidence="2">
    <location>
        <begin position="188"/>
        <end position="209"/>
    </location>
</feature>
<reference evidence="3" key="1">
    <citation type="submission" date="2021-07" db="EMBL/GenBank/DDBJ databases">
        <authorList>
            <person name="Branca A.L. A."/>
        </authorList>
    </citation>
    <scope>NUCLEOTIDE SEQUENCE</scope>
</reference>
<sequence length="775" mass="86509">MKTDRKSSYCREESEEYGASLDLLAQTPENIDEHQQHDTIESNESHPHESTELQRSPWILVLAGFYSILATSSWIILCILSFRPVTTNSYKATPNGTNARYYHPLASSYSANEQWYRAARVIQSIAGVLTIPLTSAVCSNAAVVFVQRHGKANKMTMRQLLALSDKRWTDIELCWKTAKNPVRCWKLYFTYFLLMAFALHVLGGLISPLQTLLLSTKSIKVPGSSQITGISELMPKGAESYPIGLVLSSIATVAIRSLPGDEAYSQYLWQSSGTHCTSLNDTSPTYCGSNMTFKTLPKLQDPFIAQLPNGFNTGVLRQYAPRLNSSAQVESLSLSELPAVCNTDRSFHVSYQGTDWAVQACYPLKTYPNSTDGLYPLGQERSLRYDESPWRQTRDRQDVSEELFLGLKLKNQSRTVGPESTRFFEQAWKITASTTSGWFELPNYMNSGKPGALEDKDPTKLLGRDTVDQRTGASGGGAKYEDDIIEHSLESRSLQVGDPGYGNSEIDSILAPGPLLILAYSLFGAKDSFMATCTTALNGATFRNYTGSTNVRYCARNNQPLFSWFYDDEYPYGTIFGDWASRHDFSNDLDFLEFFEWLVLLGSPRDSHSIVKLEKAFNVGLYFALDAWQNCLRWSAGPNYTVPITSDNGVHSSIPEISVASISVISTLLFVFLFLLLWLASYAAFSPRWASSLNGFTMMRIGSAIADRVPLLVTYEEDQVSALDEVPGWIGSTANKEFITDCDKETCGWVAELEIGAADQLRARQRYKCYPLKDH</sequence>
<keyword evidence="2" id="KW-1133">Transmembrane helix</keyword>
<evidence type="ECO:0000256" key="2">
    <source>
        <dbReference type="SAM" id="Phobius"/>
    </source>
</evidence>
<name>A0A9W4IWS4_9EURO</name>
<dbReference type="Proteomes" id="UP001152646">
    <property type="component" value="Unassembled WGS sequence"/>
</dbReference>
<keyword evidence="2" id="KW-0472">Membrane</keyword>
<comment type="caution">
    <text evidence="3">The sequence shown here is derived from an EMBL/GenBank/DDBJ whole genome shotgun (WGS) entry which is preliminary data.</text>
</comment>